<sequence length="187" mass="21818">MATSEKVKKFTREHSNKISVAIIIMFFIFGFGFLRSGIQDTESDLKGKMDDLQDQVGRLQNQVGRLQTQFMWISHTNEAKRRDYNRTEILEGVGKANINFVYVDNNYIGYPIHFENKFASENLIRELWEDFKEAGGPQMVGKEPRMLVGDTQNIKLLYPRFEPISLENNIKQNLATFFEYLEYRLGS</sequence>
<name>A0A133UGA5_9EURY</name>
<gene>
    <name evidence="3" type="ORF">AKJ66_02435</name>
</gene>
<organism evidence="3 4">
    <name type="scientific">candidate division MSBL1 archaeon SCGC-AAA259E22</name>
    <dbReference type="NCBI Taxonomy" id="1698265"/>
    <lineage>
        <taxon>Archaea</taxon>
        <taxon>Methanobacteriati</taxon>
        <taxon>Methanobacteriota</taxon>
        <taxon>candidate division MSBL1</taxon>
    </lineage>
</organism>
<dbReference type="Proteomes" id="UP000070657">
    <property type="component" value="Unassembled WGS sequence"/>
</dbReference>
<keyword evidence="2" id="KW-0472">Membrane</keyword>
<dbReference type="EMBL" id="LHXP01000024">
    <property type="protein sequence ID" value="KXA93252.1"/>
    <property type="molecule type" value="Genomic_DNA"/>
</dbReference>
<keyword evidence="4" id="KW-1185">Reference proteome</keyword>
<accession>A0A133UGA5</accession>
<comment type="caution">
    <text evidence="3">The sequence shown here is derived from an EMBL/GenBank/DDBJ whole genome shotgun (WGS) entry which is preliminary data.</text>
</comment>
<keyword evidence="1" id="KW-0175">Coiled coil</keyword>
<evidence type="ECO:0000313" key="3">
    <source>
        <dbReference type="EMBL" id="KXA93252.1"/>
    </source>
</evidence>
<evidence type="ECO:0000256" key="2">
    <source>
        <dbReference type="SAM" id="Phobius"/>
    </source>
</evidence>
<dbReference type="AlphaFoldDB" id="A0A133UGA5"/>
<keyword evidence="2" id="KW-0812">Transmembrane</keyword>
<protein>
    <submittedName>
        <fullName evidence="3">Uncharacterized protein</fullName>
    </submittedName>
</protein>
<feature type="coiled-coil region" evidence="1">
    <location>
        <begin position="42"/>
        <end position="69"/>
    </location>
</feature>
<feature type="transmembrane region" description="Helical" evidence="2">
    <location>
        <begin position="20"/>
        <end position="38"/>
    </location>
</feature>
<evidence type="ECO:0000313" key="4">
    <source>
        <dbReference type="Proteomes" id="UP000070657"/>
    </source>
</evidence>
<evidence type="ECO:0000256" key="1">
    <source>
        <dbReference type="SAM" id="Coils"/>
    </source>
</evidence>
<proteinExistence type="predicted"/>
<keyword evidence="2" id="KW-1133">Transmembrane helix</keyword>
<reference evidence="3 4" key="1">
    <citation type="journal article" date="2016" name="Sci. Rep.">
        <title>Metabolic traits of an uncultured archaeal lineage -MSBL1- from brine pools of the Red Sea.</title>
        <authorList>
            <person name="Mwirichia R."/>
            <person name="Alam I."/>
            <person name="Rashid M."/>
            <person name="Vinu M."/>
            <person name="Ba-Alawi W."/>
            <person name="Anthony Kamau A."/>
            <person name="Kamanda Ngugi D."/>
            <person name="Goker M."/>
            <person name="Klenk H.P."/>
            <person name="Bajic V."/>
            <person name="Stingl U."/>
        </authorList>
    </citation>
    <scope>NUCLEOTIDE SEQUENCE [LARGE SCALE GENOMIC DNA]</scope>
    <source>
        <strain evidence="3">SCGC-AAA259E22</strain>
    </source>
</reference>